<dbReference type="InterPro" id="IPR007537">
    <property type="entry name" value="tRNAHis_GuaTrfase_Thg1"/>
</dbReference>
<dbReference type="OrthoDB" id="4547336at2"/>
<dbReference type="AlphaFoldDB" id="A0A367FQ19"/>
<accession>A0A367FQ19</accession>
<evidence type="ECO:0000313" key="4">
    <source>
        <dbReference type="Proteomes" id="UP000253094"/>
    </source>
</evidence>
<dbReference type="GO" id="GO:0006400">
    <property type="term" value="P:tRNA modification"/>
    <property type="evidence" value="ECO:0007669"/>
    <property type="project" value="InterPro"/>
</dbReference>
<dbReference type="InterPro" id="IPR038469">
    <property type="entry name" value="tRNAHis_GuaTrfase_Thg1_sf"/>
</dbReference>
<dbReference type="GO" id="GO:0000287">
    <property type="term" value="F:magnesium ion binding"/>
    <property type="evidence" value="ECO:0007669"/>
    <property type="project" value="InterPro"/>
</dbReference>
<comment type="caution">
    <text evidence="3">The sequence shown here is derived from an EMBL/GenBank/DDBJ whole genome shotgun (WGS) entry which is preliminary data.</text>
</comment>
<proteinExistence type="predicted"/>
<name>A0A367FQ19_9ACTN</name>
<dbReference type="EMBL" id="QOIL01000003">
    <property type="protein sequence ID" value="RCG31932.1"/>
    <property type="molecule type" value="Genomic_DNA"/>
</dbReference>
<evidence type="ECO:0000259" key="2">
    <source>
        <dbReference type="Pfam" id="PF04446"/>
    </source>
</evidence>
<feature type="compositionally biased region" description="Basic and acidic residues" evidence="1">
    <location>
        <begin position="1"/>
        <end position="10"/>
    </location>
</feature>
<dbReference type="GO" id="GO:0008193">
    <property type="term" value="F:tRNA guanylyltransferase activity"/>
    <property type="evidence" value="ECO:0007669"/>
    <property type="project" value="InterPro"/>
</dbReference>
<sequence>MAARDRERSPVRPAPAPLPRLQPGRQPAAAPDQRPRVRPPAPRPGPTEEPMSTDKTALGDRMKAYEAVTRALLPRRTYAIIRVDIRAAHSYLRGADKPFDSDFMTAMNTTARALCEEVSGAVVAYTQSDEISVLATDFGSTHTQPWFGGVTAKVVSISASAATAAFNTAEGGRNGALALFDARVFTLPNPVEVANYFVWRQRDCIRNSISMAAQARFSARQLHGKSTGEMQEMLWSEHNINWNGYPADAKRGRVCTRTTGEREVTFVDRRTHEETTTLAIRSWWETDAAPHFTAEPTGWLATVIPPLPVLHQERS</sequence>
<evidence type="ECO:0000256" key="1">
    <source>
        <dbReference type="SAM" id="MobiDB-lite"/>
    </source>
</evidence>
<dbReference type="Gene3D" id="3.30.70.3000">
    <property type="match status" value="1"/>
</dbReference>
<evidence type="ECO:0000313" key="3">
    <source>
        <dbReference type="EMBL" id="RCG31932.1"/>
    </source>
</evidence>
<protein>
    <recommendedName>
        <fullName evidence="2">tRNAHis guanylyltransferase catalytic domain-containing protein</fullName>
    </recommendedName>
</protein>
<organism evidence="3 4">
    <name type="scientific">Sphaerisporangium album</name>
    <dbReference type="NCBI Taxonomy" id="509200"/>
    <lineage>
        <taxon>Bacteria</taxon>
        <taxon>Bacillati</taxon>
        <taxon>Actinomycetota</taxon>
        <taxon>Actinomycetes</taxon>
        <taxon>Streptosporangiales</taxon>
        <taxon>Streptosporangiaceae</taxon>
        <taxon>Sphaerisporangium</taxon>
    </lineage>
</organism>
<dbReference type="InterPro" id="IPR024956">
    <property type="entry name" value="tRNAHis_GuaTrfase_cat"/>
</dbReference>
<dbReference type="Proteomes" id="UP000253094">
    <property type="component" value="Unassembled WGS sequence"/>
</dbReference>
<keyword evidence="4" id="KW-1185">Reference proteome</keyword>
<dbReference type="Pfam" id="PF04446">
    <property type="entry name" value="Thg1"/>
    <property type="match status" value="1"/>
</dbReference>
<reference evidence="3 4" key="1">
    <citation type="submission" date="2018-06" db="EMBL/GenBank/DDBJ databases">
        <title>Sphaerisporangium craniellae sp. nov., isolated from a marine sponge in the South China Sea.</title>
        <authorList>
            <person name="Li L."/>
        </authorList>
    </citation>
    <scope>NUCLEOTIDE SEQUENCE [LARGE SCALE GENOMIC DNA]</scope>
    <source>
        <strain evidence="3 4">CCTCC AA 208026</strain>
    </source>
</reference>
<feature type="domain" description="tRNAHis guanylyltransferase catalytic" evidence="2">
    <location>
        <begin position="60"/>
        <end position="188"/>
    </location>
</feature>
<dbReference type="PANTHER" id="PTHR12729">
    <property type="entry name" value="TRNA(HIS) GUANYLYLTRANSFERASE-RELATED"/>
    <property type="match status" value="1"/>
</dbReference>
<gene>
    <name evidence="3" type="ORF">DQ384_05150</name>
</gene>
<feature type="compositionally biased region" description="Pro residues" evidence="1">
    <location>
        <begin position="38"/>
        <end position="47"/>
    </location>
</feature>
<feature type="compositionally biased region" description="Low complexity" evidence="1">
    <location>
        <begin position="21"/>
        <end position="32"/>
    </location>
</feature>
<dbReference type="PANTHER" id="PTHR12729:SF1">
    <property type="entry name" value="TRNAHIS GUANYLYLTRANSFERASE CATALYTIC DOMAIN-CONTAINING PROTEIN"/>
    <property type="match status" value="1"/>
</dbReference>
<feature type="region of interest" description="Disordered" evidence="1">
    <location>
        <begin position="1"/>
        <end position="59"/>
    </location>
</feature>